<evidence type="ECO:0000256" key="1">
    <source>
        <dbReference type="ARBA" id="ARBA00004141"/>
    </source>
</evidence>
<feature type="transmembrane region" description="Helical" evidence="7">
    <location>
        <begin position="489"/>
        <end position="514"/>
    </location>
</feature>
<evidence type="ECO:0000256" key="4">
    <source>
        <dbReference type="ARBA" id="ARBA00023136"/>
    </source>
</evidence>
<comment type="subcellular location">
    <subcellularLocation>
        <location evidence="1">Membrane</location>
        <topology evidence="1">Multi-pass membrane protein</topology>
    </subcellularLocation>
</comment>
<keyword evidence="3 7" id="KW-1133">Transmembrane helix</keyword>
<dbReference type="Gene3D" id="2.60.220.50">
    <property type="match status" value="1"/>
</dbReference>
<keyword evidence="5" id="KW-1015">Disulfide bond</keyword>
<dbReference type="PROSITE" id="PS50221">
    <property type="entry name" value="GAIN_B"/>
    <property type="match status" value="1"/>
</dbReference>
<dbReference type="SMART" id="SM00303">
    <property type="entry name" value="GPS"/>
    <property type="match status" value="1"/>
</dbReference>
<evidence type="ECO:0000313" key="10">
    <source>
        <dbReference type="EMBL" id="KAJ8358988.1"/>
    </source>
</evidence>
<dbReference type="AlphaFoldDB" id="A0A9Q1FHD7"/>
<feature type="transmembrane region" description="Helical" evidence="7">
    <location>
        <begin position="611"/>
        <end position="631"/>
    </location>
</feature>
<feature type="domain" description="G-protein coupled receptors family 2 profile 2" evidence="9">
    <location>
        <begin position="413"/>
        <end position="666"/>
    </location>
</feature>
<dbReference type="Pfam" id="PF01825">
    <property type="entry name" value="GPS"/>
    <property type="match status" value="1"/>
</dbReference>
<feature type="transmembrane region" description="Helical" evidence="7">
    <location>
        <begin position="526"/>
        <end position="546"/>
    </location>
</feature>
<evidence type="ECO:0000259" key="9">
    <source>
        <dbReference type="PROSITE" id="PS50261"/>
    </source>
</evidence>
<evidence type="ECO:0000256" key="5">
    <source>
        <dbReference type="ARBA" id="ARBA00023157"/>
    </source>
</evidence>
<dbReference type="InterPro" id="IPR046338">
    <property type="entry name" value="GAIN_dom_sf"/>
</dbReference>
<comment type="caution">
    <text evidence="10">The sequence shown here is derived from an EMBL/GenBank/DDBJ whole genome shotgun (WGS) entry which is preliminary data.</text>
</comment>
<feature type="transmembrane region" description="Helical" evidence="7">
    <location>
        <begin position="412"/>
        <end position="435"/>
    </location>
</feature>
<feature type="transmembrane region" description="Helical" evidence="7">
    <location>
        <begin position="577"/>
        <end position="599"/>
    </location>
</feature>
<evidence type="ECO:0000259" key="8">
    <source>
        <dbReference type="PROSITE" id="PS50221"/>
    </source>
</evidence>
<keyword evidence="4 7" id="KW-0472">Membrane</keyword>
<evidence type="ECO:0000256" key="7">
    <source>
        <dbReference type="SAM" id="Phobius"/>
    </source>
</evidence>
<dbReference type="GO" id="GO:0004930">
    <property type="term" value="F:G protein-coupled receptor activity"/>
    <property type="evidence" value="ECO:0007669"/>
    <property type="project" value="InterPro"/>
</dbReference>
<dbReference type="PANTHER" id="PTHR12011:SF435">
    <property type="entry name" value="ADHESION G PROTEIN-COUPLED RECEPTOR G1-RELATED"/>
    <property type="match status" value="1"/>
</dbReference>
<dbReference type="OrthoDB" id="8951579at2759"/>
<dbReference type="GO" id="GO:0007166">
    <property type="term" value="P:cell surface receptor signaling pathway"/>
    <property type="evidence" value="ECO:0007669"/>
    <property type="project" value="InterPro"/>
</dbReference>
<dbReference type="InterPro" id="IPR000203">
    <property type="entry name" value="GPS"/>
</dbReference>
<dbReference type="EMBL" id="JAINUF010000005">
    <property type="protein sequence ID" value="KAJ8358988.1"/>
    <property type="molecule type" value="Genomic_DNA"/>
</dbReference>
<dbReference type="Gene3D" id="1.20.1070.10">
    <property type="entry name" value="Rhodopsin 7-helix transmembrane proteins"/>
    <property type="match status" value="1"/>
</dbReference>
<accession>A0A9Q1FHD7</accession>
<dbReference type="GO" id="GO:0007189">
    <property type="term" value="P:adenylate cyclase-activating G protein-coupled receptor signaling pathway"/>
    <property type="evidence" value="ECO:0007669"/>
    <property type="project" value="TreeGrafter"/>
</dbReference>
<dbReference type="Pfam" id="PF00002">
    <property type="entry name" value="7tm_2"/>
    <property type="match status" value="1"/>
</dbReference>
<protein>
    <submittedName>
        <fullName evidence="10">Uncharacterized protein</fullName>
    </submittedName>
</protein>
<keyword evidence="11" id="KW-1185">Reference proteome</keyword>
<sequence>MKGMSLNKAGKEPDLFKGEKGAFKKGVKGHSTAMERGKSKGVLELALCLALLGLGAGEITRDLDLEMCGTWIHGKSRNLWFDVRRGCENVTIAANETTLSVQGKITADCENSSTIPLPGTLRDGESPFCVFWDPLLDRLQVDIDGGIHTLCRTSALQESCCASLSLGVNINPSGRYGIKDGTQKGDVITKNLQEYYAFFGEKKNCKKDFCTDLPSADLVEQAALRSGVLGQVDLPCAQISTHKLEKGFQGLNVTMQAPQTTPLENRLSVLVCLPPSLVSSEGSEATAVLTYYTKITLFQGWVLADGRGPADGRGGARLLNGVLGISVENRVVSNLADPVKFVFRHEPVAKNESTRCVFWDTGKDPGKVTWRSEGCDTHRREEKETECHCDHLTYFAVLVELNPGTTVDHLEALTFITCAGCAVSLCSCVALIILLTRALRRLRVNDKSSIPIHRSLAAALVLLYTLFVLTGVLANVASEPLCRVVGAALHYALLSSFSWMAIEVFSAFWLVHLLFEVPPSLLRLNLVGFGLPAVLVIVLVCINDVYGTQRIVPSDDITNPYKMCWIKDSSWGRPIHFITNVSFLVFVVFSGLIMLVLVLRKVQTLEEWRQNRISFLSIWGLSLLFGCTWGLGLLNFGPLSSVALFFFCIINSLQGFFLMVRFILLDWMNKRGSVMDSSSSGSTQHHKLQEQEKI</sequence>
<feature type="domain" description="GAIN-B" evidence="8">
    <location>
        <begin position="242"/>
        <end position="405"/>
    </location>
</feature>
<feature type="region of interest" description="Disordered" evidence="6">
    <location>
        <begin position="675"/>
        <end position="694"/>
    </location>
</feature>
<evidence type="ECO:0000256" key="6">
    <source>
        <dbReference type="SAM" id="MobiDB-lite"/>
    </source>
</evidence>
<keyword evidence="2 7" id="KW-0812">Transmembrane</keyword>
<gene>
    <name evidence="10" type="ORF">SKAU_G00155130</name>
</gene>
<evidence type="ECO:0000313" key="11">
    <source>
        <dbReference type="Proteomes" id="UP001152622"/>
    </source>
</evidence>
<proteinExistence type="predicted"/>
<reference evidence="10" key="1">
    <citation type="journal article" date="2023" name="Science">
        <title>Genome structures resolve the early diversification of teleost fishes.</title>
        <authorList>
            <person name="Parey E."/>
            <person name="Louis A."/>
            <person name="Montfort J."/>
            <person name="Bouchez O."/>
            <person name="Roques C."/>
            <person name="Iampietro C."/>
            <person name="Lluch J."/>
            <person name="Castinel A."/>
            <person name="Donnadieu C."/>
            <person name="Desvignes T."/>
            <person name="Floi Bucao C."/>
            <person name="Jouanno E."/>
            <person name="Wen M."/>
            <person name="Mejri S."/>
            <person name="Dirks R."/>
            <person name="Jansen H."/>
            <person name="Henkel C."/>
            <person name="Chen W.J."/>
            <person name="Zahm M."/>
            <person name="Cabau C."/>
            <person name="Klopp C."/>
            <person name="Thompson A.W."/>
            <person name="Robinson-Rechavi M."/>
            <person name="Braasch I."/>
            <person name="Lecointre G."/>
            <person name="Bobe J."/>
            <person name="Postlethwait J.H."/>
            <person name="Berthelot C."/>
            <person name="Roest Crollius H."/>
            <person name="Guiguen Y."/>
        </authorList>
    </citation>
    <scope>NUCLEOTIDE SEQUENCE</scope>
    <source>
        <strain evidence="10">WJC10195</strain>
    </source>
</reference>
<dbReference type="GO" id="GO:0005886">
    <property type="term" value="C:plasma membrane"/>
    <property type="evidence" value="ECO:0007669"/>
    <property type="project" value="TreeGrafter"/>
</dbReference>
<dbReference type="InterPro" id="IPR000832">
    <property type="entry name" value="GPCR_2_secretin-like"/>
</dbReference>
<dbReference type="InterPro" id="IPR017981">
    <property type="entry name" value="GPCR_2-like_7TM"/>
</dbReference>
<dbReference type="InterPro" id="IPR057244">
    <property type="entry name" value="GAIN_B"/>
</dbReference>
<organism evidence="10 11">
    <name type="scientific">Synaphobranchus kaupii</name>
    <name type="common">Kaup's arrowtooth eel</name>
    <dbReference type="NCBI Taxonomy" id="118154"/>
    <lineage>
        <taxon>Eukaryota</taxon>
        <taxon>Metazoa</taxon>
        <taxon>Chordata</taxon>
        <taxon>Craniata</taxon>
        <taxon>Vertebrata</taxon>
        <taxon>Euteleostomi</taxon>
        <taxon>Actinopterygii</taxon>
        <taxon>Neopterygii</taxon>
        <taxon>Teleostei</taxon>
        <taxon>Anguilliformes</taxon>
        <taxon>Synaphobranchidae</taxon>
        <taxon>Synaphobranchus</taxon>
    </lineage>
</organism>
<dbReference type="PROSITE" id="PS50261">
    <property type="entry name" value="G_PROTEIN_RECEP_F2_4"/>
    <property type="match status" value="1"/>
</dbReference>
<name>A0A9Q1FHD7_SYNKA</name>
<feature type="transmembrane region" description="Helical" evidence="7">
    <location>
        <begin position="456"/>
        <end position="477"/>
    </location>
</feature>
<evidence type="ECO:0000256" key="2">
    <source>
        <dbReference type="ARBA" id="ARBA00022692"/>
    </source>
</evidence>
<dbReference type="Proteomes" id="UP001152622">
    <property type="component" value="Chromosome 5"/>
</dbReference>
<feature type="transmembrane region" description="Helical" evidence="7">
    <location>
        <begin position="643"/>
        <end position="664"/>
    </location>
</feature>
<dbReference type="PANTHER" id="PTHR12011">
    <property type="entry name" value="ADHESION G-PROTEIN COUPLED RECEPTOR"/>
    <property type="match status" value="1"/>
</dbReference>
<evidence type="ECO:0000256" key="3">
    <source>
        <dbReference type="ARBA" id="ARBA00022989"/>
    </source>
</evidence>
<dbReference type="PRINTS" id="PR00249">
    <property type="entry name" value="GPCRSECRETIN"/>
</dbReference>